<feature type="domain" description="Amino acid transporter transmembrane" evidence="7">
    <location>
        <begin position="2"/>
        <end position="429"/>
    </location>
</feature>
<evidence type="ECO:0000256" key="6">
    <source>
        <dbReference type="SAM" id="Phobius"/>
    </source>
</evidence>
<dbReference type="GO" id="GO:0061459">
    <property type="term" value="F:L-arginine transmembrane transporter activity"/>
    <property type="evidence" value="ECO:0007669"/>
    <property type="project" value="TreeGrafter"/>
</dbReference>
<dbReference type="GO" id="GO:0005302">
    <property type="term" value="F:L-tyrosine transmembrane transporter activity"/>
    <property type="evidence" value="ECO:0007669"/>
    <property type="project" value="TreeGrafter"/>
</dbReference>
<dbReference type="AlphaFoldDB" id="A0A1B7TAL5"/>
<evidence type="ECO:0000256" key="3">
    <source>
        <dbReference type="ARBA" id="ARBA00022692"/>
    </source>
</evidence>
<reference evidence="9" key="1">
    <citation type="journal article" date="2016" name="Proc. Natl. Acad. Sci. U.S.A.">
        <title>Comparative genomics of biotechnologically important yeasts.</title>
        <authorList>
            <person name="Riley R."/>
            <person name="Haridas S."/>
            <person name="Wolfe K.H."/>
            <person name="Lopes M.R."/>
            <person name="Hittinger C.T."/>
            <person name="Goeker M."/>
            <person name="Salamov A.A."/>
            <person name="Wisecaver J.H."/>
            <person name="Long T.M."/>
            <person name="Calvey C.H."/>
            <person name="Aerts A.L."/>
            <person name="Barry K.W."/>
            <person name="Choi C."/>
            <person name="Clum A."/>
            <person name="Coughlan A.Y."/>
            <person name="Deshpande S."/>
            <person name="Douglass A.P."/>
            <person name="Hanson S.J."/>
            <person name="Klenk H.-P."/>
            <person name="LaButti K.M."/>
            <person name="Lapidus A."/>
            <person name="Lindquist E.A."/>
            <person name="Lipzen A.M."/>
            <person name="Meier-Kolthoff J.P."/>
            <person name="Ohm R.A."/>
            <person name="Otillar R.P."/>
            <person name="Pangilinan J.L."/>
            <person name="Peng Y."/>
            <person name="Rokas A."/>
            <person name="Rosa C.A."/>
            <person name="Scheuner C."/>
            <person name="Sibirny A.A."/>
            <person name="Slot J.C."/>
            <person name="Stielow J.B."/>
            <person name="Sun H."/>
            <person name="Kurtzman C.P."/>
            <person name="Blackwell M."/>
            <person name="Grigoriev I.V."/>
            <person name="Jeffries T.W."/>
        </authorList>
    </citation>
    <scope>NUCLEOTIDE SEQUENCE [LARGE SCALE GENOMIC DNA]</scope>
    <source>
        <strain evidence="9">NRRL Y-1626</strain>
    </source>
</reference>
<evidence type="ECO:0000256" key="1">
    <source>
        <dbReference type="ARBA" id="ARBA00004128"/>
    </source>
</evidence>
<evidence type="ECO:0000259" key="7">
    <source>
        <dbReference type="Pfam" id="PF01490"/>
    </source>
</evidence>
<dbReference type="GO" id="GO:0015194">
    <property type="term" value="F:L-serine transmembrane transporter activity"/>
    <property type="evidence" value="ECO:0007669"/>
    <property type="project" value="TreeGrafter"/>
</dbReference>
<evidence type="ECO:0000256" key="2">
    <source>
        <dbReference type="ARBA" id="ARBA00008066"/>
    </source>
</evidence>
<comment type="caution">
    <text evidence="8">The sequence shown here is derived from an EMBL/GenBank/DDBJ whole genome shotgun (WGS) entry which is preliminary data.</text>
</comment>
<feature type="transmembrane region" description="Helical" evidence="6">
    <location>
        <begin position="155"/>
        <end position="173"/>
    </location>
</feature>
<dbReference type="PANTHER" id="PTHR22950:SF224">
    <property type="entry name" value="VACUOLAR AMINO ACID TRANSPORTER 7"/>
    <property type="match status" value="1"/>
</dbReference>
<name>A0A1B7TAL5_9ASCO</name>
<accession>A0A1B7TAL5</accession>
<feature type="transmembrane region" description="Helical" evidence="6">
    <location>
        <begin position="201"/>
        <end position="222"/>
    </location>
</feature>
<keyword evidence="4 6" id="KW-1133">Transmembrane helix</keyword>
<dbReference type="GO" id="GO:0005313">
    <property type="term" value="F:L-glutamate transmembrane transporter activity"/>
    <property type="evidence" value="ECO:0007669"/>
    <property type="project" value="TreeGrafter"/>
</dbReference>
<comment type="subcellular location">
    <subcellularLocation>
        <location evidence="1">Vacuole membrane</location>
        <topology evidence="1">Multi-pass membrane protein</topology>
    </subcellularLocation>
</comment>
<feature type="transmembrane region" description="Helical" evidence="6">
    <location>
        <begin position="234"/>
        <end position="256"/>
    </location>
</feature>
<feature type="transmembrane region" description="Helical" evidence="6">
    <location>
        <begin position="362"/>
        <end position="384"/>
    </location>
</feature>
<gene>
    <name evidence="8" type="ORF">HANVADRAFT_53707</name>
</gene>
<keyword evidence="9" id="KW-1185">Reference proteome</keyword>
<dbReference type="EMBL" id="LXPE01000049">
    <property type="protein sequence ID" value="OBA25735.1"/>
    <property type="molecule type" value="Genomic_DNA"/>
</dbReference>
<feature type="transmembrane region" description="Helical" evidence="6">
    <location>
        <begin position="34"/>
        <end position="57"/>
    </location>
</feature>
<dbReference type="Pfam" id="PF01490">
    <property type="entry name" value="Aa_trans"/>
    <property type="match status" value="1"/>
</dbReference>
<keyword evidence="5 6" id="KW-0472">Membrane</keyword>
<evidence type="ECO:0000256" key="4">
    <source>
        <dbReference type="ARBA" id="ARBA00022989"/>
    </source>
</evidence>
<sequence>MSATTTSSILTLTKTIIGSGMLAIPFAFKQDGVFTGITLTMLSFISTCLGLYFFILVSDFIGTVKKSKNEQASFDSMCKFAYGLKEYKKYSLLFNLPMFLQCFGVCLSYLVLIGDIFHNLIPRFENYVYVLLSTIIIVPLCFLPKLDNLKYSSMVGLCFICYISLFIILQIFIDSSLPIWNKDTVEYGINWFKISSVKGCLSSFSILVFAFTASMNILPIYNELRDKSLPNVRKVIITSVGFSCVLFISLGMIGYLSFGQYTDIHGNILLNYNNKFVTNACLSFIILVSFPLMFYPLRLSFSSIIDWIIAFKNGGSLEEVEPLVENSDQTEIISESRFKNTTAVQLLVIYSISLLVKDFTLVLALAGGVAATSVSFIMPGFIALKVFTLDEYNVEIKRYTNKLSLILFTSKILIIFGFLVMILSVYATLTK</sequence>
<proteinExistence type="inferred from homology"/>
<dbReference type="InterPro" id="IPR013057">
    <property type="entry name" value="AA_transpt_TM"/>
</dbReference>
<evidence type="ECO:0000313" key="8">
    <source>
        <dbReference type="EMBL" id="OBA25735.1"/>
    </source>
</evidence>
<feature type="transmembrane region" description="Helical" evidence="6">
    <location>
        <begin position="405"/>
        <end position="429"/>
    </location>
</feature>
<organism evidence="8 9">
    <name type="scientific">Hanseniaspora valbyensis NRRL Y-1626</name>
    <dbReference type="NCBI Taxonomy" id="766949"/>
    <lineage>
        <taxon>Eukaryota</taxon>
        <taxon>Fungi</taxon>
        <taxon>Dikarya</taxon>
        <taxon>Ascomycota</taxon>
        <taxon>Saccharomycotina</taxon>
        <taxon>Saccharomycetes</taxon>
        <taxon>Saccharomycodales</taxon>
        <taxon>Saccharomycodaceae</taxon>
        <taxon>Hanseniaspora</taxon>
    </lineage>
</organism>
<comment type="similarity">
    <text evidence="2">Belongs to the amino acid/polyamine transporter 2 family.</text>
</comment>
<dbReference type="GO" id="GO:0000329">
    <property type="term" value="C:fungal-type vacuole membrane"/>
    <property type="evidence" value="ECO:0007669"/>
    <property type="project" value="TreeGrafter"/>
</dbReference>
<dbReference type="OrthoDB" id="438545at2759"/>
<feature type="transmembrane region" description="Helical" evidence="6">
    <location>
        <begin position="92"/>
        <end position="114"/>
    </location>
</feature>
<dbReference type="Proteomes" id="UP000092321">
    <property type="component" value="Unassembled WGS sequence"/>
</dbReference>
<feature type="transmembrane region" description="Helical" evidence="6">
    <location>
        <begin position="126"/>
        <end position="143"/>
    </location>
</feature>
<dbReference type="GO" id="GO:0015189">
    <property type="term" value="F:L-lysine transmembrane transporter activity"/>
    <property type="evidence" value="ECO:0007669"/>
    <property type="project" value="TreeGrafter"/>
</dbReference>
<feature type="transmembrane region" description="Helical" evidence="6">
    <location>
        <begin position="9"/>
        <end position="28"/>
    </location>
</feature>
<evidence type="ECO:0000313" key="9">
    <source>
        <dbReference type="Proteomes" id="UP000092321"/>
    </source>
</evidence>
<dbReference type="GO" id="GO:0005290">
    <property type="term" value="F:L-histidine transmembrane transporter activity"/>
    <property type="evidence" value="ECO:0007669"/>
    <property type="project" value="TreeGrafter"/>
</dbReference>
<feature type="transmembrane region" description="Helical" evidence="6">
    <location>
        <begin position="276"/>
        <end position="295"/>
    </location>
</feature>
<evidence type="ECO:0000256" key="5">
    <source>
        <dbReference type="ARBA" id="ARBA00023136"/>
    </source>
</evidence>
<keyword evidence="3 6" id="KW-0812">Transmembrane</keyword>
<dbReference type="PANTHER" id="PTHR22950">
    <property type="entry name" value="AMINO ACID TRANSPORTER"/>
    <property type="match status" value="1"/>
</dbReference>
<protein>
    <recommendedName>
        <fullName evidence="7">Amino acid transporter transmembrane domain-containing protein</fullName>
    </recommendedName>
</protein>